<sequence>MEKEKIVSTDLHGMKKGSMEDGRLLEKKTDRVLMLSSYPHSNHHQHLDGIGSMDTLPPGKETTDIKEMESAIECTLLADKETTDIKEMESAIECTLPPDKETTDIKEMESAIECTLPADKETTDIKEMESAIECTLPPDTETTDIKGWNQPLSVLCQRARTSRTAGRLKHLSSTL</sequence>
<proteinExistence type="predicted"/>
<accession>A0A2A6CEU6</accession>
<name>A0A2A6CEU6_PRIPA</name>
<organism evidence="1 2">
    <name type="scientific">Pristionchus pacificus</name>
    <name type="common">Parasitic nematode worm</name>
    <dbReference type="NCBI Taxonomy" id="54126"/>
    <lineage>
        <taxon>Eukaryota</taxon>
        <taxon>Metazoa</taxon>
        <taxon>Ecdysozoa</taxon>
        <taxon>Nematoda</taxon>
        <taxon>Chromadorea</taxon>
        <taxon>Rhabditida</taxon>
        <taxon>Rhabditina</taxon>
        <taxon>Diplogasteromorpha</taxon>
        <taxon>Diplogasteroidea</taxon>
        <taxon>Neodiplogasteridae</taxon>
        <taxon>Pristionchus</taxon>
    </lineage>
</organism>
<dbReference type="Proteomes" id="UP000005239">
    <property type="component" value="Unassembled WGS sequence"/>
</dbReference>
<reference evidence="2" key="1">
    <citation type="journal article" date="2008" name="Nat. Genet.">
        <title>The Pristionchus pacificus genome provides a unique perspective on nematode lifestyle and parasitism.</title>
        <authorList>
            <person name="Dieterich C."/>
            <person name="Clifton S.W."/>
            <person name="Schuster L.N."/>
            <person name="Chinwalla A."/>
            <person name="Delehaunty K."/>
            <person name="Dinkelacker I."/>
            <person name="Fulton L."/>
            <person name="Fulton R."/>
            <person name="Godfrey J."/>
            <person name="Minx P."/>
            <person name="Mitreva M."/>
            <person name="Roeseler W."/>
            <person name="Tian H."/>
            <person name="Witte H."/>
            <person name="Yang S.P."/>
            <person name="Wilson R.K."/>
            <person name="Sommer R.J."/>
        </authorList>
    </citation>
    <scope>NUCLEOTIDE SEQUENCE [LARGE SCALE GENOMIC DNA]</scope>
    <source>
        <strain evidence="2">PS312</strain>
    </source>
</reference>
<gene>
    <name evidence="1" type="primary">WBGene00205412</name>
</gene>
<dbReference type="AlphaFoldDB" id="A0A2A6CEU6"/>
<keyword evidence="2" id="KW-1185">Reference proteome</keyword>
<accession>A0A8R1YM50</accession>
<dbReference type="EnsemblMetazoa" id="PPA32551.1">
    <property type="protein sequence ID" value="PPA32551.1"/>
    <property type="gene ID" value="WBGene00205412"/>
</dbReference>
<protein>
    <submittedName>
        <fullName evidence="1">Uncharacterized protein</fullName>
    </submittedName>
</protein>
<evidence type="ECO:0000313" key="1">
    <source>
        <dbReference type="EnsemblMetazoa" id="PPA32551.1"/>
    </source>
</evidence>
<reference evidence="1" key="2">
    <citation type="submission" date="2022-06" db="UniProtKB">
        <authorList>
            <consortium name="EnsemblMetazoa"/>
        </authorList>
    </citation>
    <scope>IDENTIFICATION</scope>
    <source>
        <strain evidence="1">PS312</strain>
    </source>
</reference>
<evidence type="ECO:0000313" key="2">
    <source>
        <dbReference type="Proteomes" id="UP000005239"/>
    </source>
</evidence>